<dbReference type="Proteomes" id="UP000049495">
    <property type="component" value="Unassembled WGS sequence"/>
</dbReference>
<keyword evidence="5" id="KW-0472">Membrane</keyword>
<dbReference type="PANTHER" id="PTHR32309:SF13">
    <property type="entry name" value="FERRIC ENTEROBACTIN TRANSPORT PROTEIN FEPE"/>
    <property type="match status" value="1"/>
</dbReference>
<name>A0A822MZ77_9VIBR</name>
<evidence type="ECO:0000313" key="6">
    <source>
        <dbReference type="EMBL" id="CDT61847.1"/>
    </source>
</evidence>
<dbReference type="RefSeq" id="WP_055320056.1">
    <property type="nucleotide sequence ID" value="NZ_CAWQCV010000130.1"/>
</dbReference>
<dbReference type="Gene3D" id="3.30.1890.10">
    <property type="entry name" value="FepE-like"/>
    <property type="match status" value="1"/>
</dbReference>
<keyword evidence="3" id="KW-0812">Transmembrane</keyword>
<dbReference type="Pfam" id="PF02706">
    <property type="entry name" value="Wzz"/>
    <property type="match status" value="1"/>
</dbReference>
<dbReference type="SUPFAM" id="SSF160355">
    <property type="entry name" value="Bacterial polysaccharide co-polymerase-like"/>
    <property type="match status" value="1"/>
</dbReference>
<dbReference type="EMBL" id="CCJV01000137">
    <property type="protein sequence ID" value="CDT61847.1"/>
    <property type="molecule type" value="Genomic_DNA"/>
</dbReference>
<sequence length="367" mass="41463">MKQQSQSQSSIPQIPAAITNSNGEIDLRELFKALWSGKLLIILTSATFAIASICFVLFAQEWWSSQAKITKPQLQDVVAYQQQISQFQPIFNVYQDDGTVLVSSELNTLAKPNVLFKRFIDAFNSTNNKRDFLDNNPEFQNLGVVQGIENEAHRVAWFKRIKASLEDSKDSTSPYFIMFQSTTKASSYELLKSYISATASKVEHDALNNLQALVNIKRNELIQQKVITETQARNKLSVETERAKYALEIAHAAGVDKPSKITNDNELFSIDLGSKGLEAKVQALASVKNLSVIEPRLQQINAKLDMLNNLKIDRSVEFHTFRFLENVKKPITRDKPKRVLIILFTTLFGGVIGVAFILMRFALRKEE</sequence>
<keyword evidence="4" id="KW-1133">Transmembrane helix</keyword>
<dbReference type="InterPro" id="IPR003856">
    <property type="entry name" value="LPS_length_determ_N"/>
</dbReference>
<dbReference type="InterPro" id="IPR050445">
    <property type="entry name" value="Bact_polysacc_biosynth/exp"/>
</dbReference>
<evidence type="ECO:0000256" key="1">
    <source>
        <dbReference type="ARBA" id="ARBA00004651"/>
    </source>
</evidence>
<comment type="subcellular location">
    <subcellularLocation>
        <location evidence="1">Cell membrane</location>
        <topology evidence="1">Multi-pass membrane protein</topology>
    </subcellularLocation>
</comment>
<proteinExistence type="predicted"/>
<evidence type="ECO:0000256" key="5">
    <source>
        <dbReference type="ARBA" id="ARBA00023136"/>
    </source>
</evidence>
<dbReference type="GO" id="GO:0004713">
    <property type="term" value="F:protein tyrosine kinase activity"/>
    <property type="evidence" value="ECO:0007669"/>
    <property type="project" value="TreeGrafter"/>
</dbReference>
<gene>
    <name evidence="6" type="ORF">VCR5J5_730142</name>
</gene>
<evidence type="ECO:0000256" key="2">
    <source>
        <dbReference type="ARBA" id="ARBA00022475"/>
    </source>
</evidence>
<accession>A0A822MZ77</accession>
<keyword evidence="2" id="KW-1003">Cell membrane</keyword>
<comment type="caution">
    <text evidence="6">The sequence shown here is derived from an EMBL/GenBank/DDBJ whole genome shotgun (WGS) entry which is preliminary data.</text>
</comment>
<evidence type="ECO:0000256" key="4">
    <source>
        <dbReference type="ARBA" id="ARBA00022989"/>
    </source>
</evidence>
<dbReference type="AlphaFoldDB" id="A0A822MZ77"/>
<organism evidence="6 7">
    <name type="scientific">Vibrio crassostreae</name>
    <dbReference type="NCBI Taxonomy" id="246167"/>
    <lineage>
        <taxon>Bacteria</taxon>
        <taxon>Pseudomonadati</taxon>
        <taxon>Pseudomonadota</taxon>
        <taxon>Gammaproteobacteria</taxon>
        <taxon>Vibrionales</taxon>
        <taxon>Vibrionaceae</taxon>
        <taxon>Vibrio</taxon>
    </lineage>
</organism>
<dbReference type="PANTHER" id="PTHR32309">
    <property type="entry name" value="TYROSINE-PROTEIN KINASE"/>
    <property type="match status" value="1"/>
</dbReference>
<reference evidence="7" key="1">
    <citation type="submission" date="2014-06" db="EMBL/GenBank/DDBJ databases">
        <authorList>
            <person name="Le Roux Frederique"/>
        </authorList>
    </citation>
    <scope>NUCLEOTIDE SEQUENCE [LARGE SCALE GENOMIC DNA]</scope>
    <source>
        <strain evidence="7">J5-5</strain>
    </source>
</reference>
<evidence type="ECO:0000256" key="3">
    <source>
        <dbReference type="ARBA" id="ARBA00022692"/>
    </source>
</evidence>
<protein>
    <submittedName>
        <fullName evidence="6">Chain length determinant protein</fullName>
    </submittedName>
</protein>
<dbReference type="GO" id="GO:0005886">
    <property type="term" value="C:plasma membrane"/>
    <property type="evidence" value="ECO:0007669"/>
    <property type="project" value="UniProtKB-SubCell"/>
</dbReference>
<evidence type="ECO:0000313" key="7">
    <source>
        <dbReference type="Proteomes" id="UP000049495"/>
    </source>
</evidence>